<dbReference type="Gene3D" id="3.40.50.720">
    <property type="entry name" value="NAD(P)-binding Rossmann-like Domain"/>
    <property type="match status" value="1"/>
</dbReference>
<dbReference type="SUPFAM" id="SSF51735">
    <property type="entry name" value="NAD(P)-binding Rossmann-fold domains"/>
    <property type="match status" value="1"/>
</dbReference>
<keyword evidence="3" id="KW-1185">Reference proteome</keyword>
<evidence type="ECO:0000313" key="3">
    <source>
        <dbReference type="Proteomes" id="UP000246635"/>
    </source>
</evidence>
<dbReference type="GO" id="GO:0016491">
    <property type="term" value="F:oxidoreductase activity"/>
    <property type="evidence" value="ECO:0007669"/>
    <property type="project" value="UniProtKB-KW"/>
</dbReference>
<reference evidence="2 3" key="1">
    <citation type="submission" date="2018-05" db="EMBL/GenBank/DDBJ databases">
        <title>Genomic Encyclopedia of Type Strains, Phase III (KMG-III): the genomes of soil and plant-associated and newly described type strains.</title>
        <authorList>
            <person name="Whitman W."/>
        </authorList>
    </citation>
    <scope>NUCLEOTIDE SEQUENCE [LARGE SCALE GENOMIC DNA]</scope>
    <source>
        <strain evidence="2 3">CECT 5696</strain>
    </source>
</reference>
<accession>A0A2V2Z9I5</accession>
<sequence length="284" mass="30975">MNETPTDIKNRIFLISGGSSGVGKAIAKGLANLGAKVVIISRSEESGKAALKDISEATGNSRGDWVAADLSLQSSIREVSDVIKRKYDQLHVLVNACGAIYFKKELTAEGIDRMFAVNVLSHYLLTNRLLDILQESGTARVITVSGNPRFLKNPVINFDDIQMEHQYSGMRAANQSLIAKTLFAFELAKRLEGTGVTSNAFYPGFVKSNLSRNAPWYLRAAAPLMNISVKAECGIGVHLASAKEIERANGVFFDNKKQIVPIQTKFEDGAGKKLWTLCEGLTSY</sequence>
<dbReference type="PRINTS" id="PR00081">
    <property type="entry name" value="GDHRDH"/>
</dbReference>
<dbReference type="Proteomes" id="UP000246635">
    <property type="component" value="Unassembled WGS sequence"/>
</dbReference>
<dbReference type="InterPro" id="IPR036291">
    <property type="entry name" value="NAD(P)-bd_dom_sf"/>
</dbReference>
<proteinExistence type="predicted"/>
<name>A0A2V2Z9I5_9BACL</name>
<dbReference type="Pfam" id="PF00106">
    <property type="entry name" value="adh_short"/>
    <property type="match status" value="1"/>
</dbReference>
<dbReference type="PANTHER" id="PTHR43157:SF31">
    <property type="entry name" value="PHOSPHATIDYLINOSITOL-GLYCAN BIOSYNTHESIS CLASS F PROTEIN"/>
    <property type="match status" value="1"/>
</dbReference>
<dbReference type="OrthoDB" id="9809821at2"/>
<organism evidence="2 3">
    <name type="scientific">Paenibacillus cellulosilyticus</name>
    <dbReference type="NCBI Taxonomy" id="375489"/>
    <lineage>
        <taxon>Bacteria</taxon>
        <taxon>Bacillati</taxon>
        <taxon>Bacillota</taxon>
        <taxon>Bacilli</taxon>
        <taxon>Bacillales</taxon>
        <taxon>Paenibacillaceae</taxon>
        <taxon>Paenibacillus</taxon>
    </lineage>
</organism>
<evidence type="ECO:0000256" key="1">
    <source>
        <dbReference type="ARBA" id="ARBA00023002"/>
    </source>
</evidence>
<gene>
    <name evidence="2" type="ORF">DFQ01_101507</name>
</gene>
<dbReference type="RefSeq" id="WP_110042286.1">
    <property type="nucleotide sequence ID" value="NZ_CP054613.1"/>
</dbReference>
<dbReference type="InterPro" id="IPR002347">
    <property type="entry name" value="SDR_fam"/>
</dbReference>
<evidence type="ECO:0000313" key="2">
    <source>
        <dbReference type="EMBL" id="PWW08781.1"/>
    </source>
</evidence>
<dbReference type="EMBL" id="QGTQ01000001">
    <property type="protein sequence ID" value="PWW08781.1"/>
    <property type="molecule type" value="Genomic_DNA"/>
</dbReference>
<comment type="caution">
    <text evidence="2">The sequence shown here is derived from an EMBL/GenBank/DDBJ whole genome shotgun (WGS) entry which is preliminary data.</text>
</comment>
<dbReference type="PANTHER" id="PTHR43157">
    <property type="entry name" value="PHOSPHATIDYLINOSITOL-GLYCAN BIOSYNTHESIS CLASS F PROTEIN-RELATED"/>
    <property type="match status" value="1"/>
</dbReference>
<protein>
    <submittedName>
        <fullName evidence="2">NAD(P)-dependent dehydrogenase (Short-subunit alcohol dehydrogenase family)</fullName>
    </submittedName>
</protein>
<keyword evidence="1" id="KW-0560">Oxidoreductase</keyword>
<dbReference type="AlphaFoldDB" id="A0A2V2Z9I5"/>